<sequence>MTHDQWRAPKKKKKKKKIHPSIQLLVSPPNQELLPVFRTDPDSILQLQPMDDDAASSTIAALMNKLSKGLQPFLLLTLSSYNYNRHQIIQEEIRQSSLSLSRFCCKISYMEVNHGERGSSCTQKDFDDKTHPPNNERLECDINKFNQVSQPHSIDQNSQRSSNLTELASHRSAT</sequence>
<reference evidence="4 5" key="1">
    <citation type="submission" date="2019-05" db="EMBL/GenBank/DDBJ databases">
        <title>Emergence of the Ug99 lineage of the wheat stem rust pathogen through somatic hybridization.</title>
        <authorList>
            <person name="Li F."/>
            <person name="Upadhyaya N.M."/>
            <person name="Sperschneider J."/>
            <person name="Matny O."/>
            <person name="Nguyen-Phuc H."/>
            <person name="Mago R."/>
            <person name="Raley C."/>
            <person name="Miller M.E."/>
            <person name="Silverstein K.A.T."/>
            <person name="Henningsen E."/>
            <person name="Hirsch C.D."/>
            <person name="Visser B."/>
            <person name="Pretorius Z.A."/>
            <person name="Steffenson B.J."/>
            <person name="Schwessinger B."/>
            <person name="Dodds P.N."/>
            <person name="Figueroa M."/>
        </authorList>
    </citation>
    <scope>NUCLEOTIDE SEQUENCE [LARGE SCALE GENOMIC DNA]</scope>
    <source>
        <strain evidence="2">21-0</strain>
        <strain evidence="3 5">Ug99</strain>
    </source>
</reference>
<evidence type="ECO:0000313" key="4">
    <source>
        <dbReference type="Proteomes" id="UP000324748"/>
    </source>
</evidence>
<dbReference type="EMBL" id="VSWC01000067">
    <property type="protein sequence ID" value="KAA1096564.1"/>
    <property type="molecule type" value="Genomic_DNA"/>
</dbReference>
<organism evidence="3 5">
    <name type="scientific">Puccinia graminis f. sp. tritici</name>
    <dbReference type="NCBI Taxonomy" id="56615"/>
    <lineage>
        <taxon>Eukaryota</taxon>
        <taxon>Fungi</taxon>
        <taxon>Dikarya</taxon>
        <taxon>Basidiomycota</taxon>
        <taxon>Pucciniomycotina</taxon>
        <taxon>Pucciniomycetes</taxon>
        <taxon>Pucciniales</taxon>
        <taxon>Pucciniaceae</taxon>
        <taxon>Puccinia</taxon>
    </lineage>
</organism>
<dbReference type="AlphaFoldDB" id="A0A5B0S3C1"/>
<evidence type="ECO:0000313" key="3">
    <source>
        <dbReference type="EMBL" id="KAA1131875.1"/>
    </source>
</evidence>
<comment type="caution">
    <text evidence="3">The sequence shown here is derived from an EMBL/GenBank/DDBJ whole genome shotgun (WGS) entry which is preliminary data.</text>
</comment>
<name>A0A5B0S3C1_PUCGR</name>
<feature type="region of interest" description="Disordered" evidence="1">
    <location>
        <begin position="149"/>
        <end position="174"/>
    </location>
</feature>
<keyword evidence="4" id="KW-1185">Reference proteome</keyword>
<accession>A0A5B0S3C1</accession>
<dbReference type="Proteomes" id="UP000325313">
    <property type="component" value="Unassembled WGS sequence"/>
</dbReference>
<feature type="region of interest" description="Disordered" evidence="1">
    <location>
        <begin position="116"/>
        <end position="135"/>
    </location>
</feature>
<proteinExistence type="predicted"/>
<feature type="compositionally biased region" description="Basic and acidic residues" evidence="1">
    <location>
        <begin position="124"/>
        <end position="135"/>
    </location>
</feature>
<dbReference type="EMBL" id="VDEP01000102">
    <property type="protein sequence ID" value="KAA1131875.1"/>
    <property type="molecule type" value="Genomic_DNA"/>
</dbReference>
<gene>
    <name evidence="2" type="ORF">PGT21_020681</name>
    <name evidence="3" type="ORF">PGTUg99_031649</name>
</gene>
<evidence type="ECO:0000313" key="2">
    <source>
        <dbReference type="EMBL" id="KAA1096564.1"/>
    </source>
</evidence>
<protein>
    <submittedName>
        <fullName evidence="3">Uncharacterized protein</fullName>
    </submittedName>
</protein>
<evidence type="ECO:0000313" key="5">
    <source>
        <dbReference type="Proteomes" id="UP000325313"/>
    </source>
</evidence>
<evidence type="ECO:0000256" key="1">
    <source>
        <dbReference type="SAM" id="MobiDB-lite"/>
    </source>
</evidence>
<dbReference type="Proteomes" id="UP000324748">
    <property type="component" value="Unassembled WGS sequence"/>
</dbReference>